<dbReference type="PROSITE" id="PS00564">
    <property type="entry name" value="ARGININOSUCCIN_SYN_1"/>
    <property type="match status" value="1"/>
</dbReference>
<dbReference type="Pfam" id="PF20979">
    <property type="entry name" value="Arginosuc_syn_C"/>
    <property type="match status" value="1"/>
</dbReference>
<dbReference type="PANTHER" id="PTHR11587:SF2">
    <property type="entry name" value="ARGININOSUCCINATE SYNTHASE"/>
    <property type="match status" value="1"/>
</dbReference>
<comment type="pathway">
    <text evidence="1 9">Amino-acid biosynthesis; L-arginine biosynthesis; L-arginine from L-ornithine and carbamoyl phosphate: step 2/3.</text>
</comment>
<dbReference type="HAMAP" id="MF_00005">
    <property type="entry name" value="Arg_succ_synth_type1"/>
    <property type="match status" value="1"/>
</dbReference>
<feature type="binding site" evidence="9">
    <location>
        <position position="96"/>
    </location>
    <ligand>
        <name>L-citrulline</name>
        <dbReference type="ChEBI" id="CHEBI:57743"/>
    </ligand>
</feature>
<keyword evidence="7 9" id="KW-0547">Nucleotide-binding</keyword>
<feature type="binding site" evidence="9">
    <location>
        <position position="123"/>
    </location>
    <ligand>
        <name>L-aspartate</name>
        <dbReference type="ChEBI" id="CHEBI:29991"/>
    </ligand>
</feature>
<name>A0A6P1YRZ8_9HYPH</name>
<dbReference type="KEGG" id="apra:G3A50_14765"/>
<sequence>MASDVKRVVLAYSGGLDTSVILKWLQTTYGCEVVTFTADLGQGEELEPARKKADLLGIKPEHIFIEDVREEFVRDYVFPMFRANALYEGLYLLGTSIARPLISKKQIEIARKVGADAVSHGATGKGNDQVRFELSYYALEPDIKIIAPWREWDLRSREQLIAFAESHQIPIAKDKRGEAPFSVDANLLHSSSEGKVLEDPAIEAPEFVYQRTIAPEDAPDKATIITVGFEKGDAVSIDGEALSPASLLTRLNELGKDNGIGRLDLVENRFVGMKSRGVYETPGGTILLKAHRGIESITLDRGAAHLKDDIMPRYAELIYNGFWFSPEREMLQALIDRSQEFVTGEVRVKLYKGNVDVIGRTSPYSLYNQDLVTFEEGAVAYDHRDAAGFIKLNALRLRTLGSRARQIGE</sequence>
<protein>
    <recommendedName>
        <fullName evidence="3 9">Argininosuccinate synthase</fullName>
        <ecNumber evidence="3 9">6.3.4.5</ecNumber>
    </recommendedName>
    <alternativeName>
        <fullName evidence="9">Citrulline--aspartate ligase</fullName>
    </alternativeName>
</protein>
<feature type="binding site" evidence="9">
    <location>
        <position position="191"/>
    </location>
    <ligand>
        <name>L-citrulline</name>
        <dbReference type="ChEBI" id="CHEBI:57743"/>
    </ligand>
</feature>
<dbReference type="EMBL" id="CP048630">
    <property type="protein sequence ID" value="QIB34833.1"/>
    <property type="molecule type" value="Genomic_DNA"/>
</dbReference>
<dbReference type="Gene3D" id="3.90.1260.10">
    <property type="entry name" value="Argininosuccinate synthetase, chain A, domain 2"/>
    <property type="match status" value="1"/>
</dbReference>
<dbReference type="Pfam" id="PF00764">
    <property type="entry name" value="Arginosuc_synth"/>
    <property type="match status" value="1"/>
</dbReference>
<feature type="binding site" evidence="9">
    <location>
        <begin position="11"/>
        <end position="19"/>
    </location>
    <ligand>
        <name>ATP</name>
        <dbReference type="ChEBI" id="CHEBI:30616"/>
    </ligand>
</feature>
<dbReference type="GO" id="GO:0000050">
    <property type="term" value="P:urea cycle"/>
    <property type="evidence" value="ECO:0007669"/>
    <property type="project" value="TreeGrafter"/>
</dbReference>
<evidence type="ECO:0000313" key="12">
    <source>
        <dbReference type="EMBL" id="QIB34833.1"/>
    </source>
</evidence>
<dbReference type="InterPro" id="IPR014729">
    <property type="entry name" value="Rossmann-like_a/b/a_fold"/>
</dbReference>
<dbReference type="NCBIfam" id="TIGR00032">
    <property type="entry name" value="argG"/>
    <property type="match status" value="1"/>
</dbReference>
<organism evidence="12 13">
    <name type="scientific">Ancylobacter pratisalsi</name>
    <dbReference type="NCBI Taxonomy" id="1745854"/>
    <lineage>
        <taxon>Bacteria</taxon>
        <taxon>Pseudomonadati</taxon>
        <taxon>Pseudomonadota</taxon>
        <taxon>Alphaproteobacteria</taxon>
        <taxon>Hyphomicrobiales</taxon>
        <taxon>Xanthobacteraceae</taxon>
        <taxon>Ancylobacter</taxon>
    </lineage>
</organism>
<accession>A0A6P1YRZ8</accession>
<reference evidence="12 13" key="1">
    <citation type="submission" date="2020-02" db="EMBL/GenBank/DDBJ databases">
        <authorList>
            <person name="Li G."/>
        </authorList>
    </citation>
    <scope>NUCLEOTIDE SEQUENCE [LARGE SCALE GENOMIC DNA]</scope>
    <source>
        <strain evidence="12 13">DSM 102029</strain>
    </source>
</reference>
<comment type="catalytic activity">
    <reaction evidence="9">
        <text>L-citrulline + L-aspartate + ATP = 2-(N(omega)-L-arginino)succinate + AMP + diphosphate + H(+)</text>
        <dbReference type="Rhea" id="RHEA:10932"/>
        <dbReference type="ChEBI" id="CHEBI:15378"/>
        <dbReference type="ChEBI" id="CHEBI:29991"/>
        <dbReference type="ChEBI" id="CHEBI:30616"/>
        <dbReference type="ChEBI" id="CHEBI:33019"/>
        <dbReference type="ChEBI" id="CHEBI:57472"/>
        <dbReference type="ChEBI" id="CHEBI:57743"/>
        <dbReference type="ChEBI" id="CHEBI:456215"/>
        <dbReference type="EC" id="6.3.4.5"/>
    </reaction>
</comment>
<evidence type="ECO:0000256" key="4">
    <source>
        <dbReference type="ARBA" id="ARBA00022571"/>
    </source>
</evidence>
<dbReference type="InterPro" id="IPR001518">
    <property type="entry name" value="Arginosuc_synth"/>
</dbReference>
<comment type="similarity">
    <text evidence="9">Belongs to the argininosuccinate synthase family. Type 1 subfamily.</text>
</comment>
<comment type="subcellular location">
    <subcellularLocation>
        <location evidence="9">Cytoplasm</location>
    </subcellularLocation>
</comment>
<dbReference type="AlphaFoldDB" id="A0A6P1YRZ8"/>
<dbReference type="InterPro" id="IPR048268">
    <property type="entry name" value="Arginosuc_syn_C"/>
</dbReference>
<feature type="binding site" evidence="9">
    <location>
        <position position="279"/>
    </location>
    <ligand>
        <name>L-citrulline</name>
        <dbReference type="ChEBI" id="CHEBI:57743"/>
    </ligand>
</feature>
<keyword evidence="9" id="KW-0963">Cytoplasm</keyword>
<feature type="binding site" evidence="9">
    <location>
        <position position="91"/>
    </location>
    <ligand>
        <name>L-citrulline</name>
        <dbReference type="ChEBI" id="CHEBI:57743"/>
    </ligand>
</feature>
<feature type="binding site" evidence="9">
    <location>
        <position position="127"/>
    </location>
    <ligand>
        <name>L-aspartate</name>
        <dbReference type="ChEBI" id="CHEBI:29991"/>
    </ligand>
</feature>
<evidence type="ECO:0000256" key="5">
    <source>
        <dbReference type="ARBA" id="ARBA00022598"/>
    </source>
</evidence>
<keyword evidence="6 9" id="KW-0028">Amino-acid biosynthesis</keyword>
<dbReference type="PROSITE" id="PS00565">
    <property type="entry name" value="ARGININOSUCCIN_SYN_2"/>
    <property type="match status" value="1"/>
</dbReference>
<dbReference type="Gene3D" id="1.20.5.470">
    <property type="entry name" value="Single helix bin"/>
    <property type="match status" value="1"/>
</dbReference>
<evidence type="ECO:0000256" key="7">
    <source>
        <dbReference type="ARBA" id="ARBA00022741"/>
    </source>
</evidence>
<dbReference type="CDD" id="cd01999">
    <property type="entry name" value="ASS"/>
    <property type="match status" value="1"/>
</dbReference>
<dbReference type="SUPFAM" id="SSF52402">
    <property type="entry name" value="Adenine nucleotide alpha hydrolases-like"/>
    <property type="match status" value="1"/>
</dbReference>
<feature type="binding site" evidence="9">
    <location>
        <position position="267"/>
    </location>
    <ligand>
        <name>L-citrulline</name>
        <dbReference type="ChEBI" id="CHEBI:57743"/>
    </ligand>
</feature>
<dbReference type="RefSeq" id="WP_163075978.1">
    <property type="nucleotide sequence ID" value="NZ_CP048630.1"/>
</dbReference>
<feature type="binding site" evidence="9">
    <location>
        <position position="128"/>
    </location>
    <ligand>
        <name>L-aspartate</name>
        <dbReference type="ChEBI" id="CHEBI:29991"/>
    </ligand>
</feature>
<dbReference type="GO" id="GO:0000053">
    <property type="term" value="P:argininosuccinate metabolic process"/>
    <property type="evidence" value="ECO:0007669"/>
    <property type="project" value="TreeGrafter"/>
</dbReference>
<evidence type="ECO:0000256" key="8">
    <source>
        <dbReference type="ARBA" id="ARBA00022840"/>
    </source>
</evidence>
<evidence type="ECO:0000256" key="1">
    <source>
        <dbReference type="ARBA" id="ARBA00004967"/>
    </source>
</evidence>
<dbReference type="GO" id="GO:0005737">
    <property type="term" value="C:cytoplasm"/>
    <property type="evidence" value="ECO:0007669"/>
    <property type="project" value="UniProtKB-SubCell"/>
</dbReference>
<dbReference type="Gene3D" id="3.40.50.620">
    <property type="entry name" value="HUPs"/>
    <property type="match status" value="1"/>
</dbReference>
<gene>
    <name evidence="9" type="primary">argG</name>
    <name evidence="12" type="ORF">G3A50_14765</name>
</gene>
<keyword evidence="4 9" id="KW-0055">Arginine biosynthesis</keyword>
<dbReference type="PANTHER" id="PTHR11587">
    <property type="entry name" value="ARGININOSUCCINATE SYNTHASE"/>
    <property type="match status" value="1"/>
</dbReference>
<feature type="domain" description="Arginosuccinate synthase C-terminal" evidence="11">
    <location>
        <begin position="181"/>
        <end position="398"/>
    </location>
</feature>
<evidence type="ECO:0000256" key="6">
    <source>
        <dbReference type="ARBA" id="ARBA00022605"/>
    </source>
</evidence>
<feature type="domain" description="Arginosuccinate synthase-like N-terminal" evidence="10">
    <location>
        <begin position="7"/>
        <end position="170"/>
    </location>
</feature>
<feature type="binding site" evidence="9">
    <location>
        <position position="182"/>
    </location>
    <ligand>
        <name>L-citrulline</name>
        <dbReference type="ChEBI" id="CHEBI:57743"/>
    </ligand>
</feature>
<dbReference type="InterPro" id="IPR023434">
    <property type="entry name" value="Arginosuc_synth_type_1_subfam"/>
</dbReference>
<dbReference type="InterPro" id="IPR048267">
    <property type="entry name" value="Arginosuc_syn_N"/>
</dbReference>
<evidence type="ECO:0000256" key="2">
    <source>
        <dbReference type="ARBA" id="ARBA00011881"/>
    </source>
</evidence>
<dbReference type="InterPro" id="IPR024074">
    <property type="entry name" value="AS_cat/multimer_dom_body"/>
</dbReference>
<keyword evidence="5 9" id="KW-0436">Ligase</keyword>
<dbReference type="GO" id="GO:0005524">
    <property type="term" value="F:ATP binding"/>
    <property type="evidence" value="ECO:0007669"/>
    <property type="project" value="UniProtKB-UniRule"/>
</dbReference>
<dbReference type="SUPFAM" id="SSF69864">
    <property type="entry name" value="Argininosuccinate synthetase, C-terminal domain"/>
    <property type="match status" value="1"/>
</dbReference>
<dbReference type="FunFam" id="3.40.50.620:FF:000019">
    <property type="entry name" value="Argininosuccinate synthase"/>
    <property type="match status" value="1"/>
</dbReference>
<dbReference type="InterPro" id="IPR018223">
    <property type="entry name" value="Arginosuc_synth_CS"/>
</dbReference>
<feature type="binding site" evidence="9">
    <location>
        <position position="121"/>
    </location>
    <ligand>
        <name>ATP</name>
        <dbReference type="ChEBI" id="CHEBI:30616"/>
    </ligand>
</feature>
<feature type="binding site" evidence="9">
    <location>
        <position position="131"/>
    </location>
    <ligand>
        <name>L-citrulline</name>
        <dbReference type="ChEBI" id="CHEBI:57743"/>
    </ligand>
</feature>
<feature type="binding site" evidence="9">
    <location>
        <position position="127"/>
    </location>
    <ligand>
        <name>L-citrulline</name>
        <dbReference type="ChEBI" id="CHEBI:57743"/>
    </ligand>
</feature>
<dbReference type="Proteomes" id="UP000464751">
    <property type="component" value="Chromosome"/>
</dbReference>
<evidence type="ECO:0000259" key="11">
    <source>
        <dbReference type="Pfam" id="PF20979"/>
    </source>
</evidence>
<evidence type="ECO:0000259" key="10">
    <source>
        <dbReference type="Pfam" id="PF00764"/>
    </source>
</evidence>
<evidence type="ECO:0000256" key="9">
    <source>
        <dbReference type="HAMAP-Rule" id="MF_00005"/>
    </source>
</evidence>
<dbReference type="UniPathway" id="UPA00068">
    <property type="reaction ID" value="UER00113"/>
</dbReference>
<dbReference type="GO" id="GO:0004055">
    <property type="term" value="F:argininosuccinate synthase activity"/>
    <property type="evidence" value="ECO:0007669"/>
    <property type="project" value="UniProtKB-UniRule"/>
</dbReference>
<dbReference type="EC" id="6.3.4.5" evidence="3 9"/>
<feature type="binding site" evidence="9">
    <location>
        <position position="38"/>
    </location>
    <ligand>
        <name>ATP</name>
        <dbReference type="ChEBI" id="CHEBI:30616"/>
    </ligand>
</feature>
<evidence type="ECO:0000256" key="3">
    <source>
        <dbReference type="ARBA" id="ARBA00012286"/>
    </source>
</evidence>
<comment type="subunit">
    <text evidence="2 9">Homotetramer.</text>
</comment>
<dbReference type="FunFam" id="3.90.1260.10:FF:000007">
    <property type="entry name" value="Argininosuccinate synthase"/>
    <property type="match status" value="1"/>
</dbReference>
<keyword evidence="13" id="KW-1185">Reference proteome</keyword>
<evidence type="ECO:0000313" key="13">
    <source>
        <dbReference type="Proteomes" id="UP000464751"/>
    </source>
</evidence>
<dbReference type="NCBIfam" id="NF001770">
    <property type="entry name" value="PRK00509.1"/>
    <property type="match status" value="1"/>
</dbReference>
<keyword evidence="8 9" id="KW-0067">ATP-binding</keyword>
<proteinExistence type="inferred from homology"/>
<dbReference type="GO" id="GO:0006526">
    <property type="term" value="P:L-arginine biosynthetic process"/>
    <property type="evidence" value="ECO:0007669"/>
    <property type="project" value="UniProtKB-UniRule"/>
</dbReference>